<evidence type="ECO:0000256" key="1">
    <source>
        <dbReference type="ARBA" id="ARBA00004141"/>
    </source>
</evidence>
<dbReference type="SUPFAM" id="SSF81338">
    <property type="entry name" value="Aquaporin-like"/>
    <property type="match status" value="1"/>
</dbReference>
<evidence type="ECO:0000256" key="6">
    <source>
        <dbReference type="SAM" id="MobiDB-lite"/>
    </source>
</evidence>
<feature type="transmembrane region" description="Helical" evidence="7">
    <location>
        <begin position="269"/>
        <end position="289"/>
    </location>
</feature>
<dbReference type="Proteomes" id="UP001595075">
    <property type="component" value="Unassembled WGS sequence"/>
</dbReference>
<feature type="transmembrane region" description="Helical" evidence="7">
    <location>
        <begin position="98"/>
        <end position="115"/>
    </location>
</feature>
<feature type="region of interest" description="Disordered" evidence="6">
    <location>
        <begin position="308"/>
        <end position="342"/>
    </location>
</feature>
<feature type="transmembrane region" description="Helical" evidence="7">
    <location>
        <begin position="222"/>
        <end position="242"/>
    </location>
</feature>
<gene>
    <name evidence="8" type="ORF">VTL71DRAFT_12964</name>
</gene>
<comment type="subcellular location">
    <subcellularLocation>
        <location evidence="1">Membrane</location>
        <topology evidence="1">Multi-pass membrane protein</topology>
    </subcellularLocation>
</comment>
<dbReference type="InterPro" id="IPR000425">
    <property type="entry name" value="MIP"/>
</dbReference>
<dbReference type="Gene3D" id="1.20.1080.10">
    <property type="entry name" value="Glycerol uptake facilitator protein"/>
    <property type="match status" value="1"/>
</dbReference>
<evidence type="ECO:0000313" key="9">
    <source>
        <dbReference type="Proteomes" id="UP001595075"/>
    </source>
</evidence>
<dbReference type="EMBL" id="JAZHXI010000005">
    <property type="protein sequence ID" value="KAL2071729.1"/>
    <property type="molecule type" value="Genomic_DNA"/>
</dbReference>
<dbReference type="PANTHER" id="PTHR47002">
    <property type="entry name" value="AQUAPORIN-LIKE"/>
    <property type="match status" value="1"/>
</dbReference>
<protein>
    <recommendedName>
        <fullName evidence="10">Aquaporin</fullName>
    </recommendedName>
</protein>
<proteinExistence type="inferred from homology"/>
<dbReference type="PANTHER" id="PTHR47002:SF2">
    <property type="entry name" value="AQUAPORIN AQPAE.A-LIKE"/>
    <property type="match status" value="1"/>
</dbReference>
<reference evidence="8 9" key="1">
    <citation type="journal article" date="2024" name="Commun. Biol.">
        <title>Comparative genomic analysis of thermophilic fungi reveals convergent evolutionary adaptations and gene losses.</title>
        <authorList>
            <person name="Steindorff A.S."/>
            <person name="Aguilar-Pontes M.V."/>
            <person name="Robinson A.J."/>
            <person name="Andreopoulos B."/>
            <person name="LaButti K."/>
            <person name="Kuo A."/>
            <person name="Mondo S."/>
            <person name="Riley R."/>
            <person name="Otillar R."/>
            <person name="Haridas S."/>
            <person name="Lipzen A."/>
            <person name="Grimwood J."/>
            <person name="Schmutz J."/>
            <person name="Clum A."/>
            <person name="Reid I.D."/>
            <person name="Moisan M.C."/>
            <person name="Butler G."/>
            <person name="Nguyen T.T.M."/>
            <person name="Dewar K."/>
            <person name="Conant G."/>
            <person name="Drula E."/>
            <person name="Henrissat B."/>
            <person name="Hansel C."/>
            <person name="Singer S."/>
            <person name="Hutchinson M.I."/>
            <person name="de Vries R.P."/>
            <person name="Natvig D.O."/>
            <person name="Powell A.J."/>
            <person name="Tsang A."/>
            <person name="Grigoriev I.V."/>
        </authorList>
    </citation>
    <scope>NUCLEOTIDE SEQUENCE [LARGE SCALE GENOMIC DNA]</scope>
    <source>
        <strain evidence="8 9">CBS 494.80</strain>
    </source>
</reference>
<comment type="caution">
    <text evidence="8">The sequence shown here is derived from an EMBL/GenBank/DDBJ whole genome shotgun (WGS) entry which is preliminary data.</text>
</comment>
<feature type="transmembrane region" description="Helical" evidence="7">
    <location>
        <begin position="127"/>
        <end position="149"/>
    </location>
</feature>
<keyword evidence="4 7" id="KW-0472">Membrane</keyword>
<keyword evidence="2 5" id="KW-0812">Transmembrane</keyword>
<accession>A0ABR4CPH1</accession>
<comment type="similarity">
    <text evidence="5">Belongs to the MIP/aquaporin (TC 1.A.8) family.</text>
</comment>
<evidence type="ECO:0000256" key="3">
    <source>
        <dbReference type="ARBA" id="ARBA00022989"/>
    </source>
</evidence>
<evidence type="ECO:0000256" key="2">
    <source>
        <dbReference type="ARBA" id="ARBA00022692"/>
    </source>
</evidence>
<keyword evidence="5" id="KW-0813">Transport</keyword>
<evidence type="ECO:0000313" key="8">
    <source>
        <dbReference type="EMBL" id="KAL2071729.1"/>
    </source>
</evidence>
<evidence type="ECO:0008006" key="10">
    <source>
        <dbReference type="Google" id="ProtNLM"/>
    </source>
</evidence>
<name>A0ABR4CPH1_9HELO</name>
<keyword evidence="3 7" id="KW-1133">Transmembrane helix</keyword>
<dbReference type="Pfam" id="PF00230">
    <property type="entry name" value="MIP"/>
    <property type="match status" value="1"/>
</dbReference>
<evidence type="ECO:0000256" key="7">
    <source>
        <dbReference type="SAM" id="Phobius"/>
    </source>
</evidence>
<organism evidence="8 9">
    <name type="scientific">Oculimacula yallundae</name>
    <dbReference type="NCBI Taxonomy" id="86028"/>
    <lineage>
        <taxon>Eukaryota</taxon>
        <taxon>Fungi</taxon>
        <taxon>Dikarya</taxon>
        <taxon>Ascomycota</taxon>
        <taxon>Pezizomycotina</taxon>
        <taxon>Leotiomycetes</taxon>
        <taxon>Helotiales</taxon>
        <taxon>Ploettnerulaceae</taxon>
        <taxon>Oculimacula</taxon>
    </lineage>
</organism>
<keyword evidence="9" id="KW-1185">Reference proteome</keyword>
<evidence type="ECO:0000256" key="4">
    <source>
        <dbReference type="ARBA" id="ARBA00023136"/>
    </source>
</evidence>
<evidence type="ECO:0000256" key="5">
    <source>
        <dbReference type="RuleBase" id="RU000477"/>
    </source>
</evidence>
<sequence length="342" mass="36752">MEDLISTSKGRLIPTQATQFPGSFAPDLRKDKRKPVKSTKWERVLCQYFTDGWDDVGIWKAAVSIPPMFVEFVGETALCYLSGMIDTVIFNFHTTQPAAYVGVTNIFLISLFIFAMAPSTGGHVNPVITFATMMAGLTGFSRGILYLIAQTAGAATAGALLRGSFGGKLATAVQGGGCLLDTKVLDVGQAYLIESTMNFIMLFLAFGVGLDPRCGQMFGPKMGPLLVGIVLGLTAFATVGIAEGFPGANMNPARCFAFAVARNDFRHQWVWWVGPITGTMAQTIVYHIAPPYHREVALEKAASKVQNSAGKNHGVEAGNSDGGFYQNPSWLEDDPTISVPFD</sequence>
<dbReference type="PRINTS" id="PR00783">
    <property type="entry name" value="MINTRINSICP"/>
</dbReference>
<feature type="transmembrane region" description="Helical" evidence="7">
    <location>
        <begin position="190"/>
        <end position="210"/>
    </location>
</feature>
<dbReference type="InterPro" id="IPR023271">
    <property type="entry name" value="Aquaporin-like"/>
</dbReference>